<evidence type="ECO:0000313" key="2">
    <source>
        <dbReference type="Proteomes" id="UP000053750"/>
    </source>
</evidence>
<organism evidence="1 2">
    <name type="scientific">Paenibacillus darwinianus</name>
    <dbReference type="NCBI Taxonomy" id="1380763"/>
    <lineage>
        <taxon>Bacteria</taxon>
        <taxon>Bacillati</taxon>
        <taxon>Bacillota</taxon>
        <taxon>Bacilli</taxon>
        <taxon>Bacillales</taxon>
        <taxon>Paenibacillaceae</taxon>
        <taxon>Paenibacillus</taxon>
    </lineage>
</organism>
<dbReference type="OrthoDB" id="1653798at2"/>
<dbReference type="EMBL" id="JFHU01000069">
    <property type="protein sequence ID" value="EXX90217.1"/>
    <property type="molecule type" value="Genomic_DNA"/>
</dbReference>
<sequence length="258" mass="28329">MIVTTAGKPAEEVIAKAAALARELDGRFVRRGNETLAGIRRKQSDDKLLVVRPEGIRLYDGDEPALYFHPSMAFVRSMFNRLSTVKNPLEIAGCEPGDSVLDCTAGLAADAIVFSYAVGAGGTVAALESEALLHAVVREGLQTYDTGLPDVNEALRRIVALRAHHLQALAAMPDRSRDIVYFDPMFGRPLRESSALEPIRTLANDEPLAAEAIEHARRVARKTVVLKEHRDSGEFDRLGFERARPRNTSKITYGVIRI</sequence>
<reference evidence="1 2" key="1">
    <citation type="submission" date="2014-02" db="EMBL/GenBank/DDBJ databases">
        <title>Genome sequence of Paenibacillus darwinianus reveals adaptive mechanisms for survival in Antarctic soils.</title>
        <authorList>
            <person name="Dsouza M."/>
            <person name="Taylor M.W."/>
            <person name="Turner S.J."/>
            <person name="Aislabie J."/>
        </authorList>
    </citation>
    <scope>NUCLEOTIDE SEQUENCE [LARGE SCALE GENOMIC DNA]</scope>
    <source>
        <strain evidence="1 2">CE1</strain>
    </source>
</reference>
<dbReference type="AlphaFoldDB" id="A0A9W5S255"/>
<dbReference type="PANTHER" id="PTHR36112:SF1">
    <property type="entry name" value="RIBOSOMAL RNA SMALL SUBUNIT METHYLTRANSFERASE J"/>
    <property type="match status" value="1"/>
</dbReference>
<gene>
    <name evidence="1" type="ORF">BG53_13945</name>
</gene>
<dbReference type="PANTHER" id="PTHR36112">
    <property type="entry name" value="RIBOSOMAL RNA SMALL SUBUNIT METHYLTRANSFERASE J"/>
    <property type="match status" value="1"/>
</dbReference>
<keyword evidence="2" id="KW-1185">Reference proteome</keyword>
<dbReference type="SUPFAM" id="SSF53335">
    <property type="entry name" value="S-adenosyl-L-methionine-dependent methyltransferases"/>
    <property type="match status" value="1"/>
</dbReference>
<name>A0A9W5S255_9BACL</name>
<dbReference type="InterPro" id="IPR007536">
    <property type="entry name" value="16SrRNA_methylTrfase_J"/>
</dbReference>
<keyword evidence="1" id="KW-0808">Transferase</keyword>
<dbReference type="Proteomes" id="UP000053750">
    <property type="component" value="Unassembled WGS sequence"/>
</dbReference>
<dbReference type="InterPro" id="IPR029063">
    <property type="entry name" value="SAM-dependent_MTases_sf"/>
</dbReference>
<comment type="caution">
    <text evidence="1">The sequence shown here is derived from an EMBL/GenBank/DDBJ whole genome shotgun (WGS) entry which is preliminary data.</text>
</comment>
<dbReference type="GO" id="GO:0008990">
    <property type="term" value="F:rRNA (guanine-N2-)-methyltransferase activity"/>
    <property type="evidence" value="ECO:0007669"/>
    <property type="project" value="InterPro"/>
</dbReference>
<dbReference type="Gene3D" id="3.40.50.150">
    <property type="entry name" value="Vaccinia Virus protein VP39"/>
    <property type="match status" value="1"/>
</dbReference>
<keyword evidence="1" id="KW-0489">Methyltransferase</keyword>
<evidence type="ECO:0000313" key="1">
    <source>
        <dbReference type="EMBL" id="EXX90217.1"/>
    </source>
</evidence>
<dbReference type="Pfam" id="PF04445">
    <property type="entry name" value="SAM_MT"/>
    <property type="match status" value="1"/>
</dbReference>
<proteinExistence type="predicted"/>
<accession>A0A9W5S255</accession>
<dbReference type="RefSeq" id="WP_036715752.1">
    <property type="nucleotide sequence ID" value="NZ_KK082227.1"/>
</dbReference>
<protein>
    <submittedName>
        <fullName evidence="1">SAM-dependent methyltransferase</fullName>
    </submittedName>
</protein>